<sequence length="131" mass="14419">MVGLVEFTLPLLDIELLSEALAFFGPHGATKLSLESLAVPPEWLTSSSSTAYQRHKAITFHADAYKENASGISRGERFAKVIDASQAVLFHSCKEIEDEYLNLCKKLLGKAVFPIGLLPIEKQERRTVNGS</sequence>
<protein>
    <submittedName>
        <fullName evidence="1">Uncharacterized protein</fullName>
    </submittedName>
</protein>
<dbReference type="EMBL" id="JAYWIO010000003">
    <property type="protein sequence ID" value="KAK7274339.1"/>
    <property type="molecule type" value="Genomic_DNA"/>
</dbReference>
<keyword evidence="2" id="KW-1185">Reference proteome</keyword>
<evidence type="ECO:0000313" key="2">
    <source>
        <dbReference type="Proteomes" id="UP001372338"/>
    </source>
</evidence>
<proteinExistence type="predicted"/>
<comment type="caution">
    <text evidence="1">The sequence shown here is derived from an EMBL/GenBank/DDBJ whole genome shotgun (WGS) entry which is preliminary data.</text>
</comment>
<organism evidence="1 2">
    <name type="scientific">Crotalaria pallida</name>
    <name type="common">Smooth rattlebox</name>
    <name type="synonym">Crotalaria striata</name>
    <dbReference type="NCBI Taxonomy" id="3830"/>
    <lineage>
        <taxon>Eukaryota</taxon>
        <taxon>Viridiplantae</taxon>
        <taxon>Streptophyta</taxon>
        <taxon>Embryophyta</taxon>
        <taxon>Tracheophyta</taxon>
        <taxon>Spermatophyta</taxon>
        <taxon>Magnoliopsida</taxon>
        <taxon>eudicotyledons</taxon>
        <taxon>Gunneridae</taxon>
        <taxon>Pentapetalae</taxon>
        <taxon>rosids</taxon>
        <taxon>fabids</taxon>
        <taxon>Fabales</taxon>
        <taxon>Fabaceae</taxon>
        <taxon>Papilionoideae</taxon>
        <taxon>50 kb inversion clade</taxon>
        <taxon>genistoids sensu lato</taxon>
        <taxon>core genistoids</taxon>
        <taxon>Crotalarieae</taxon>
        <taxon>Crotalaria</taxon>
    </lineage>
</organism>
<evidence type="ECO:0000313" key="1">
    <source>
        <dbReference type="EMBL" id="KAK7274339.1"/>
    </source>
</evidence>
<dbReference type="Proteomes" id="UP001372338">
    <property type="component" value="Unassembled WGS sequence"/>
</dbReference>
<accession>A0AAN9FF29</accession>
<name>A0AAN9FF29_CROPI</name>
<gene>
    <name evidence="1" type="ORF">RIF29_15424</name>
</gene>
<reference evidence="1 2" key="1">
    <citation type="submission" date="2024-01" db="EMBL/GenBank/DDBJ databases">
        <title>The genomes of 5 underutilized Papilionoideae crops provide insights into root nodulation and disease resistanc.</title>
        <authorList>
            <person name="Yuan L."/>
        </authorList>
    </citation>
    <scope>NUCLEOTIDE SEQUENCE [LARGE SCALE GENOMIC DNA]</scope>
    <source>
        <strain evidence="1">ZHUSHIDOU_FW_LH</strain>
        <tissue evidence="1">Leaf</tissue>
    </source>
</reference>
<dbReference type="Gene3D" id="3.40.50.2000">
    <property type="entry name" value="Glycogen Phosphorylase B"/>
    <property type="match status" value="1"/>
</dbReference>
<dbReference type="AlphaFoldDB" id="A0AAN9FF29"/>